<gene>
    <name evidence="9" type="ORF">SAMN05421664_1486</name>
</gene>
<dbReference type="GO" id="GO:0008239">
    <property type="term" value="F:dipeptidyl-peptidase activity"/>
    <property type="evidence" value="ECO:0007669"/>
    <property type="project" value="UniProtKB-UniRule"/>
</dbReference>
<evidence type="ECO:0000256" key="5">
    <source>
        <dbReference type="ARBA" id="ARBA00022801"/>
    </source>
</evidence>
<comment type="similarity">
    <text evidence="1 7">Belongs to the peptidase S46 family.</text>
</comment>
<dbReference type="InterPro" id="IPR043504">
    <property type="entry name" value="Peptidase_S1_PA_chymotrypsin"/>
</dbReference>
<evidence type="ECO:0000256" key="2">
    <source>
        <dbReference type="ARBA" id="ARBA00022438"/>
    </source>
</evidence>
<dbReference type="AlphaFoldDB" id="A0A1H1ANC5"/>
<evidence type="ECO:0000256" key="3">
    <source>
        <dbReference type="ARBA" id="ARBA00022670"/>
    </source>
</evidence>
<keyword evidence="4" id="KW-0732">Signal</keyword>
<accession>A0A1H1ANC5</accession>
<keyword evidence="3 7" id="KW-0645">Protease</keyword>
<dbReference type="GO" id="GO:0043171">
    <property type="term" value="P:peptide catabolic process"/>
    <property type="evidence" value="ECO:0007669"/>
    <property type="project" value="UniProtKB-UniRule"/>
</dbReference>
<organism evidence="9 10">
    <name type="scientific">Chryseobacterium soldanellicola</name>
    <dbReference type="NCBI Taxonomy" id="311333"/>
    <lineage>
        <taxon>Bacteria</taxon>
        <taxon>Pseudomonadati</taxon>
        <taxon>Bacteroidota</taxon>
        <taxon>Flavobacteriia</taxon>
        <taxon>Flavobacteriales</taxon>
        <taxon>Weeksellaceae</taxon>
        <taxon>Chryseobacterium group</taxon>
        <taxon>Chryseobacterium</taxon>
    </lineage>
</organism>
<keyword evidence="10" id="KW-1185">Reference proteome</keyword>
<feature type="compositionally biased region" description="Basic and acidic residues" evidence="8">
    <location>
        <begin position="714"/>
        <end position="729"/>
    </location>
</feature>
<proteinExistence type="inferred from homology"/>
<evidence type="ECO:0000256" key="1">
    <source>
        <dbReference type="ARBA" id="ARBA00010491"/>
    </source>
</evidence>
<evidence type="ECO:0000313" key="9">
    <source>
        <dbReference type="EMBL" id="SDQ40686.1"/>
    </source>
</evidence>
<evidence type="ECO:0000256" key="8">
    <source>
        <dbReference type="SAM" id="MobiDB-lite"/>
    </source>
</evidence>
<dbReference type="EC" id="3.4.14.-" evidence="7"/>
<dbReference type="Proteomes" id="UP000199627">
    <property type="component" value="Unassembled WGS sequence"/>
</dbReference>
<evidence type="ECO:0000256" key="7">
    <source>
        <dbReference type="RuleBase" id="RU366067"/>
    </source>
</evidence>
<name>A0A1H1ANC5_9FLAO</name>
<dbReference type="GO" id="GO:0070009">
    <property type="term" value="F:serine-type aminopeptidase activity"/>
    <property type="evidence" value="ECO:0007669"/>
    <property type="project" value="UniProtKB-UniRule"/>
</dbReference>
<dbReference type="InterPro" id="IPR019500">
    <property type="entry name" value="Pep_S46"/>
</dbReference>
<keyword evidence="6 7" id="KW-0720">Serine protease</keyword>
<dbReference type="InterPro" id="IPR009003">
    <property type="entry name" value="Peptidase_S1_PA"/>
</dbReference>
<dbReference type="PANTHER" id="PTHR38469:SF1">
    <property type="entry name" value="PERIPLASMIC PEPTIDASE SUBFAMILY S1B"/>
    <property type="match status" value="1"/>
</dbReference>
<keyword evidence="2 7" id="KW-0031">Aminopeptidase</keyword>
<dbReference type="STRING" id="311333.SAMN05421664_1486"/>
<dbReference type="GO" id="GO:0006508">
    <property type="term" value="P:proteolysis"/>
    <property type="evidence" value="ECO:0007669"/>
    <property type="project" value="UniProtKB-KW"/>
</dbReference>
<sequence>MKRLFLLFTFLLGFAQMRADEGMWLLMLIKRLNGVDMQKEGLHLTPEEIYSVNNSSLKDAIVSFGGFCTGEIVSDKGLIFTNHHCGYGAVAAASTPEKDYLKNGFWAMKQKDEFNAKDLYVRFLVRMDDATQRINSKLNNKMTAAERKAVIDAETKAIQSENSENGKYTVVVRDFFNGNEFYYFVYQDYKDIRLVGAPPSSLGKFGGDTDNWEWPRHTADFTVFRVYADAAGNPAEFSPSNVPLKPKHFLPVSLKGVKPGDFSMILGYPGRTNRYLTSYGIQQMVGKDYPAWVEASKLAMDVMKKYMDKDKGTQLNYASQYASVANYWKNRQGTIDAVIKNGTITDKQKIEETFRAWAVQPANIAEYESVLDDIAIYYKQTSDRNVERNYMSQLSRNAKYFAIALQVGSVLKAYAKQDMAGRLAMKPKVEAALKTAYESINTNLEGEMMNSMVNLYQTKVKADVASATIMGLDAKNLSNVAYSSIFANKTSATNFMLNPDPLKLDADPLWKIANSLIEDQKISAEKFVKIDDNFAKNNRLFLAGLMKSMPEKKFYPDANSTMRLTYGTVDKLPIRDDRNYFGVTDNYYTDMTGLVGKYKKGDEEFDLPQRVIDLYNLKDFGQYADAKGYMPVNFLSNNDITGGNSGSPVIDGDGNLIGIAFDGNSEALSGDIVFEQEWQKTINVDVRFVLWTIDKYAGARRLIDELNLVRDENTPADTKTKAAKPDHVKAAGKKKK</sequence>
<keyword evidence="5 7" id="KW-0378">Hydrolase</keyword>
<dbReference type="EMBL" id="FNKL01000002">
    <property type="protein sequence ID" value="SDQ40686.1"/>
    <property type="molecule type" value="Genomic_DNA"/>
</dbReference>
<reference evidence="10" key="1">
    <citation type="submission" date="2016-10" db="EMBL/GenBank/DDBJ databases">
        <authorList>
            <person name="Varghese N."/>
            <person name="Submissions S."/>
        </authorList>
    </citation>
    <scope>NUCLEOTIDE SEQUENCE [LARGE SCALE GENOMIC DNA]</scope>
    <source>
        <strain evidence="10">DSM 17072</strain>
    </source>
</reference>
<dbReference type="SUPFAM" id="SSF50494">
    <property type="entry name" value="Trypsin-like serine proteases"/>
    <property type="match status" value="1"/>
</dbReference>
<dbReference type="RefSeq" id="WP_089755105.1">
    <property type="nucleotide sequence ID" value="NZ_FNKL01000002.1"/>
</dbReference>
<comment type="function">
    <text evidence="7">Catalyzes the removal of dipeptides from the N-terminus of oligopeptides.</text>
</comment>
<evidence type="ECO:0000256" key="4">
    <source>
        <dbReference type="ARBA" id="ARBA00022729"/>
    </source>
</evidence>
<feature type="region of interest" description="Disordered" evidence="8">
    <location>
        <begin position="714"/>
        <end position="736"/>
    </location>
</feature>
<dbReference type="Gene3D" id="2.40.10.10">
    <property type="entry name" value="Trypsin-like serine proteases"/>
    <property type="match status" value="1"/>
</dbReference>
<evidence type="ECO:0000256" key="6">
    <source>
        <dbReference type="ARBA" id="ARBA00022825"/>
    </source>
</evidence>
<dbReference type="Pfam" id="PF10459">
    <property type="entry name" value="Peptidase_S46"/>
    <property type="match status" value="1"/>
</dbReference>
<dbReference type="PANTHER" id="PTHR38469">
    <property type="entry name" value="PERIPLASMIC PEPTIDASE SUBFAMILY S1B"/>
    <property type="match status" value="1"/>
</dbReference>
<dbReference type="OrthoDB" id="9805367at2"/>
<protein>
    <recommendedName>
        <fullName evidence="7">Dipeptidyl-peptidase</fullName>
        <ecNumber evidence="7">3.4.14.-</ecNumber>
    </recommendedName>
</protein>
<evidence type="ECO:0000313" key="10">
    <source>
        <dbReference type="Proteomes" id="UP000199627"/>
    </source>
</evidence>